<name>A0AAV2RIK3_MEGNR</name>
<dbReference type="Proteomes" id="UP001497623">
    <property type="component" value="Unassembled WGS sequence"/>
</dbReference>
<evidence type="ECO:0000256" key="1">
    <source>
        <dbReference type="ARBA" id="ARBA00022737"/>
    </source>
</evidence>
<keyword evidence="1" id="KW-0677">Repeat</keyword>
<dbReference type="InterPro" id="IPR050694">
    <property type="entry name" value="LRRC14/PRAME"/>
</dbReference>
<accession>A0AAV2RIK3</accession>
<evidence type="ECO:0000313" key="2">
    <source>
        <dbReference type="EMBL" id="CAL4126763.1"/>
    </source>
</evidence>
<dbReference type="InterPro" id="IPR032675">
    <property type="entry name" value="LRR_dom_sf"/>
</dbReference>
<dbReference type="Gene3D" id="3.80.10.10">
    <property type="entry name" value="Ribonuclease Inhibitor"/>
    <property type="match status" value="1"/>
</dbReference>
<dbReference type="EMBL" id="CAXKWB010024843">
    <property type="protein sequence ID" value="CAL4126763.1"/>
    <property type="molecule type" value="Genomic_DNA"/>
</dbReference>
<dbReference type="PANTHER" id="PTHR14224">
    <property type="entry name" value="SIMILAR TO PREFERENTIALLY EXPRESSED ANTIGEN IN MELANOMA-LIKE 3"/>
    <property type="match status" value="1"/>
</dbReference>
<sequence>MFSSYTFLDSYVPPSAEEDIYIHNSLQRLEHICACTIVRNERNCQILTKTPVHLYKILWKAYLRDEYYAQGESENFNLNHLTELLLHWPYEEFILKDLMPRFPPGLNYFSFFSTGKFGGAYDQKMTDLSNFHKKVVGTIALTFLIHFKDYYIYDSDFYYNSYIQYIVPDNHNNFKIRKLDISGFYSFDLQYDFQNAAEFMMINEPFLNNNVGKLEVTLDIDISENNEYPFPDGIAGILNWLTYSQISPSDSGILKLGCVNLIVFEGIKTDDTQIIPLIERLINNGTESLYLNFLDVDHSEIMENVLQNNENQANIHSVKFDDITSLNFLQYLKNLVHLDLSYIDLHGKMESLKNMHRGLLFLNLTCCQLNNTDLAHLTDSCHQLTLKELNLSSNSVCYDTSNNNLIRLCQNLPNILHLSLERC</sequence>
<proteinExistence type="predicted"/>
<protein>
    <submittedName>
        <fullName evidence="2">Uncharacterized protein</fullName>
    </submittedName>
</protein>
<organism evidence="2 3">
    <name type="scientific">Meganyctiphanes norvegica</name>
    <name type="common">Northern krill</name>
    <name type="synonym">Thysanopoda norvegica</name>
    <dbReference type="NCBI Taxonomy" id="48144"/>
    <lineage>
        <taxon>Eukaryota</taxon>
        <taxon>Metazoa</taxon>
        <taxon>Ecdysozoa</taxon>
        <taxon>Arthropoda</taxon>
        <taxon>Crustacea</taxon>
        <taxon>Multicrustacea</taxon>
        <taxon>Malacostraca</taxon>
        <taxon>Eumalacostraca</taxon>
        <taxon>Eucarida</taxon>
        <taxon>Euphausiacea</taxon>
        <taxon>Euphausiidae</taxon>
        <taxon>Meganyctiphanes</taxon>
    </lineage>
</organism>
<evidence type="ECO:0000313" key="3">
    <source>
        <dbReference type="Proteomes" id="UP001497623"/>
    </source>
</evidence>
<reference evidence="2 3" key="1">
    <citation type="submission" date="2024-05" db="EMBL/GenBank/DDBJ databases">
        <authorList>
            <person name="Wallberg A."/>
        </authorList>
    </citation>
    <scope>NUCLEOTIDE SEQUENCE [LARGE SCALE GENOMIC DNA]</scope>
</reference>
<gene>
    <name evidence="2" type="ORF">MNOR_LOCUS25701</name>
</gene>
<comment type="caution">
    <text evidence="2">The sequence shown here is derived from an EMBL/GenBank/DDBJ whole genome shotgun (WGS) entry which is preliminary data.</text>
</comment>
<dbReference type="AlphaFoldDB" id="A0AAV2RIK3"/>
<keyword evidence="3" id="KW-1185">Reference proteome</keyword>
<feature type="non-terminal residue" evidence="2">
    <location>
        <position position="423"/>
    </location>
</feature>